<evidence type="ECO:0000313" key="1">
    <source>
        <dbReference type="EMBL" id="GLT16819.1"/>
    </source>
</evidence>
<protein>
    <submittedName>
        <fullName evidence="1">Uncharacterized protein</fullName>
    </submittedName>
</protein>
<dbReference type="Proteomes" id="UP001157138">
    <property type="component" value="Unassembled WGS sequence"/>
</dbReference>
<name>A0ABQ6EVI4_9VIBR</name>
<comment type="caution">
    <text evidence="1">The sequence shown here is derived from an EMBL/GenBank/DDBJ whole genome shotgun (WGS) entry which is preliminary data.</text>
</comment>
<proteinExistence type="predicted"/>
<sequence>MRYRVDISKDETLLFSISIENIDKEKREKNLELVLEKFPPEEGYHVQTLYSDHDIRYLKSTGDSIEILAALPVYEPIPNL</sequence>
<organism evidence="1 2">
    <name type="scientific">Vibrio zhanjiangensis</name>
    <dbReference type="NCBI Taxonomy" id="1046128"/>
    <lineage>
        <taxon>Bacteria</taxon>
        <taxon>Pseudomonadati</taxon>
        <taxon>Pseudomonadota</taxon>
        <taxon>Gammaproteobacteria</taxon>
        <taxon>Vibrionales</taxon>
        <taxon>Vibrionaceae</taxon>
        <taxon>Vibrio</taxon>
    </lineage>
</organism>
<evidence type="ECO:0000313" key="2">
    <source>
        <dbReference type="Proteomes" id="UP001157138"/>
    </source>
</evidence>
<reference evidence="2" key="1">
    <citation type="journal article" date="2019" name="Int. J. Syst. Evol. Microbiol.">
        <title>The Global Catalogue of Microorganisms (GCM) 10K type strain sequencing project: providing services to taxonomists for standard genome sequencing and annotation.</title>
        <authorList>
            <consortium name="The Broad Institute Genomics Platform"/>
            <consortium name="The Broad Institute Genome Sequencing Center for Infectious Disease"/>
            <person name="Wu L."/>
            <person name="Ma J."/>
        </authorList>
    </citation>
    <scope>NUCLEOTIDE SEQUENCE [LARGE SCALE GENOMIC DNA]</scope>
    <source>
        <strain evidence="2">NBRC 108723</strain>
    </source>
</reference>
<accession>A0ABQ6EVI4</accession>
<dbReference type="EMBL" id="BSPW01000013">
    <property type="protein sequence ID" value="GLT16819.1"/>
    <property type="molecule type" value="Genomic_DNA"/>
</dbReference>
<gene>
    <name evidence="1" type="ORF">GCM10007938_05960</name>
</gene>
<dbReference type="RefSeq" id="WP_284190745.1">
    <property type="nucleotide sequence ID" value="NZ_BSPW01000013.1"/>
</dbReference>
<keyword evidence="2" id="KW-1185">Reference proteome</keyword>